<keyword evidence="4" id="KW-0267">Excision nuclease</keyword>
<evidence type="ECO:0000256" key="7">
    <source>
        <dbReference type="ARBA" id="ARBA00040756"/>
    </source>
</evidence>
<protein>
    <recommendedName>
        <fullName evidence="7">Excinuclease cho</fullName>
    </recommendedName>
    <alternativeName>
        <fullName evidence="9">Endonuclease cho</fullName>
    </alternativeName>
    <alternativeName>
        <fullName evidence="8">UvrC homolog protein</fullName>
    </alternativeName>
</protein>
<dbReference type="EMBL" id="JACYFT010000001">
    <property type="protein sequence ID" value="MBD8050270.1"/>
    <property type="molecule type" value="Genomic_DNA"/>
</dbReference>
<keyword evidence="11" id="KW-0540">Nuclease</keyword>
<keyword evidence="12" id="KW-1185">Reference proteome</keyword>
<dbReference type="CDD" id="cd10434">
    <property type="entry name" value="GIY-YIG_UvrC_Cho"/>
    <property type="match status" value="1"/>
</dbReference>
<keyword evidence="11" id="KW-0255">Endonuclease</keyword>
<dbReference type="AlphaFoldDB" id="A0A927ILK7"/>
<comment type="caution">
    <text evidence="11">The sequence shown here is derived from an EMBL/GenBank/DDBJ whole genome shotgun (WGS) entry which is preliminary data.</text>
</comment>
<dbReference type="SUPFAM" id="SSF82771">
    <property type="entry name" value="GIY-YIG endonuclease"/>
    <property type="match status" value="1"/>
</dbReference>
<dbReference type="GO" id="GO:0016787">
    <property type="term" value="F:hydrolase activity"/>
    <property type="evidence" value="ECO:0007669"/>
    <property type="project" value="UniProtKB-KW"/>
</dbReference>
<dbReference type="PANTHER" id="PTHR30562">
    <property type="entry name" value="UVRC/OXIDOREDUCTASE"/>
    <property type="match status" value="1"/>
</dbReference>
<dbReference type="InterPro" id="IPR050066">
    <property type="entry name" value="UvrABC_protein_C"/>
</dbReference>
<organism evidence="11 12">
    <name type="scientific">Limnohabitans radicicola</name>
    <dbReference type="NCBI Taxonomy" id="2771427"/>
    <lineage>
        <taxon>Bacteria</taxon>
        <taxon>Pseudomonadati</taxon>
        <taxon>Pseudomonadota</taxon>
        <taxon>Betaproteobacteria</taxon>
        <taxon>Burkholderiales</taxon>
        <taxon>Comamonadaceae</taxon>
        <taxon>Limnohabitans</taxon>
    </lineage>
</organism>
<dbReference type="InterPro" id="IPR035901">
    <property type="entry name" value="GIY-YIG_endonuc_sf"/>
</dbReference>
<evidence type="ECO:0000256" key="2">
    <source>
        <dbReference type="ARBA" id="ARBA00022769"/>
    </source>
</evidence>
<dbReference type="InterPro" id="IPR047296">
    <property type="entry name" value="GIY-YIG_UvrC_Cho"/>
</dbReference>
<dbReference type="PROSITE" id="PS50164">
    <property type="entry name" value="GIY_YIG"/>
    <property type="match status" value="1"/>
</dbReference>
<dbReference type="GO" id="GO:0009380">
    <property type="term" value="C:excinuclease repair complex"/>
    <property type="evidence" value="ECO:0007669"/>
    <property type="project" value="TreeGrafter"/>
</dbReference>
<evidence type="ECO:0000259" key="10">
    <source>
        <dbReference type="PROSITE" id="PS50164"/>
    </source>
</evidence>
<dbReference type="GO" id="GO:0004519">
    <property type="term" value="F:endonuclease activity"/>
    <property type="evidence" value="ECO:0007669"/>
    <property type="project" value="UniProtKB-KW"/>
</dbReference>
<evidence type="ECO:0000256" key="1">
    <source>
        <dbReference type="ARBA" id="ARBA00022763"/>
    </source>
</evidence>
<evidence type="ECO:0000256" key="8">
    <source>
        <dbReference type="ARBA" id="ARBA00042138"/>
    </source>
</evidence>
<dbReference type="Gene3D" id="3.40.1440.10">
    <property type="entry name" value="GIY-YIG endonuclease"/>
    <property type="match status" value="1"/>
</dbReference>
<gene>
    <name evidence="11" type="ORF">IC609_06915</name>
</gene>
<proteinExistence type="predicted"/>
<reference evidence="11" key="1">
    <citation type="submission" date="2020-09" db="EMBL/GenBank/DDBJ databases">
        <title>Genome seq and assembly of Limnohabitants sp.</title>
        <authorList>
            <person name="Chhetri G."/>
        </authorList>
    </citation>
    <scope>NUCLEOTIDE SEQUENCE</scope>
    <source>
        <strain evidence="11">JUR4</strain>
    </source>
</reference>
<evidence type="ECO:0000256" key="6">
    <source>
        <dbReference type="ARBA" id="ARBA00023236"/>
    </source>
</evidence>
<evidence type="ECO:0000256" key="3">
    <source>
        <dbReference type="ARBA" id="ARBA00022801"/>
    </source>
</evidence>
<dbReference type="GO" id="GO:0006289">
    <property type="term" value="P:nucleotide-excision repair"/>
    <property type="evidence" value="ECO:0007669"/>
    <property type="project" value="InterPro"/>
</dbReference>
<sequence length="281" mass="31357">MIRAMGHAQLTSLPHQIDPDALAALPRTSGVYIFQGEGTLPLYIGKSVDIRSRVLAHLRTQDEAEMLARSRRVDFIETAGEIGALLLEARLIKQQSPLYNIRLRRLRKLCSIALPPGPGGTLRFVTDKDVTIGQTAGLFGLFSSVHAAQSKLRELADQHRLCLGLLGLEKLGQRGCFGLQVKTCLGACVGREDRSVHDQRLLNALQDMQVHAWPFAGAVDLIEQNGDWQQRHRIHHWRHLGTWCSRTQAFEPHAQQGFDLDTYKILVKPVMMNTALLQAVP</sequence>
<dbReference type="PANTHER" id="PTHR30562:SF10">
    <property type="entry name" value="EXCINUCLEASE CHO"/>
    <property type="match status" value="1"/>
</dbReference>
<keyword evidence="5" id="KW-0234">DNA repair</keyword>
<dbReference type="SMART" id="SM00465">
    <property type="entry name" value="GIYc"/>
    <property type="match status" value="1"/>
</dbReference>
<evidence type="ECO:0000256" key="4">
    <source>
        <dbReference type="ARBA" id="ARBA00022881"/>
    </source>
</evidence>
<keyword evidence="1" id="KW-0227">DNA damage</keyword>
<name>A0A927ILK7_9BURK</name>
<evidence type="ECO:0000313" key="12">
    <source>
        <dbReference type="Proteomes" id="UP000647424"/>
    </source>
</evidence>
<evidence type="ECO:0000256" key="9">
    <source>
        <dbReference type="ARBA" id="ARBA00042732"/>
    </source>
</evidence>
<keyword evidence="6" id="KW-0742">SOS response</keyword>
<dbReference type="Proteomes" id="UP000647424">
    <property type="component" value="Unassembled WGS sequence"/>
</dbReference>
<dbReference type="InterPro" id="IPR000305">
    <property type="entry name" value="GIY-YIG_endonuc"/>
</dbReference>
<accession>A0A927ILK7</accession>
<feature type="domain" description="GIY-YIG" evidence="10">
    <location>
        <begin position="27"/>
        <end position="101"/>
    </location>
</feature>
<keyword evidence="2" id="KW-0228">DNA excision</keyword>
<evidence type="ECO:0000256" key="5">
    <source>
        <dbReference type="ARBA" id="ARBA00023204"/>
    </source>
</evidence>
<evidence type="ECO:0000313" key="11">
    <source>
        <dbReference type="EMBL" id="MBD8050270.1"/>
    </source>
</evidence>
<keyword evidence="3" id="KW-0378">Hydrolase</keyword>
<dbReference type="GO" id="GO:0009432">
    <property type="term" value="P:SOS response"/>
    <property type="evidence" value="ECO:0007669"/>
    <property type="project" value="UniProtKB-KW"/>
</dbReference>